<name>A0A9P7NHU0_9HYPO</name>
<gene>
    <name evidence="2" type="ORF">E4U43_003507</name>
</gene>
<dbReference type="InterPro" id="IPR018606">
    <property type="entry name" value="Arb1"/>
</dbReference>
<accession>A0A9P7NHU0</accession>
<evidence type="ECO:0000313" key="3">
    <source>
        <dbReference type="Proteomes" id="UP000748025"/>
    </source>
</evidence>
<keyword evidence="3" id="KW-1185">Reference proteome</keyword>
<evidence type="ECO:0000256" key="1">
    <source>
        <dbReference type="SAM" id="MobiDB-lite"/>
    </source>
</evidence>
<comment type="caution">
    <text evidence="2">The sequence shown here is derived from an EMBL/GenBank/DDBJ whole genome shotgun (WGS) entry which is preliminary data.</text>
</comment>
<protein>
    <recommendedName>
        <fullName evidence="4">Argonaute-binding protein 1</fullName>
    </recommendedName>
</protein>
<feature type="compositionally biased region" description="Basic residues" evidence="1">
    <location>
        <begin position="37"/>
        <end position="49"/>
    </location>
</feature>
<dbReference type="AlphaFoldDB" id="A0A9P7NHU0"/>
<evidence type="ECO:0000313" key="2">
    <source>
        <dbReference type="EMBL" id="KAG6016570.1"/>
    </source>
</evidence>
<evidence type="ECO:0008006" key="4">
    <source>
        <dbReference type="Google" id="ProtNLM"/>
    </source>
</evidence>
<organism evidence="2 3">
    <name type="scientific">Claviceps pusilla</name>
    <dbReference type="NCBI Taxonomy" id="123648"/>
    <lineage>
        <taxon>Eukaryota</taxon>
        <taxon>Fungi</taxon>
        <taxon>Dikarya</taxon>
        <taxon>Ascomycota</taxon>
        <taxon>Pezizomycotina</taxon>
        <taxon>Sordariomycetes</taxon>
        <taxon>Hypocreomycetidae</taxon>
        <taxon>Hypocreales</taxon>
        <taxon>Clavicipitaceae</taxon>
        <taxon>Claviceps</taxon>
    </lineage>
</organism>
<dbReference type="Pfam" id="PF09692">
    <property type="entry name" value="Arb1"/>
    <property type="match status" value="1"/>
</dbReference>
<dbReference type="GO" id="GO:0031047">
    <property type="term" value="P:regulatory ncRNA-mediated gene silencing"/>
    <property type="evidence" value="ECO:0007669"/>
    <property type="project" value="InterPro"/>
</dbReference>
<sequence length="460" mass="51772">MSGPVTDQNDTHAGTEHMASGEEDAFVEPIEPLVSKSSKKKKKRGHKSIASRGPCALPRNRGTGFEEYFADPPLTPDEAAEERLEIYAPRIQSCIQRFRSRRRLQGDQPLYFNEYLFLGGVDTSQNAFAGLDNKDLRDLTPAERRDATARDTVHAGGGANEQFYNGDTEHWSVDFAGVAAGFFSISLGRLSGFEEKKLDTSIAVVEHFLRYVLQHDVCPEYQDDVEAALRVCQQARKELPMLNRFRCDLPGLFNLAAAECFSTVDPEDWSLLSFTRPDDLDANAVFLSACALCGEVDTLDQFASGKLSAVRVFTRTVKVTRVERPSDSLVEKFAALCIQGSSHAVEPVGRLYFETAEIEDEWEQPRRPVLEEEENAPLWVYMENRLLVNVLPGMKMDITFVELTSGIRFIKSILRVLPTFYTFLPQQMMKHYKPVRDHDRAAPSVHDPVAEEACIAREHE</sequence>
<dbReference type="EMBL" id="SRPW01000237">
    <property type="protein sequence ID" value="KAG6016570.1"/>
    <property type="molecule type" value="Genomic_DNA"/>
</dbReference>
<feature type="region of interest" description="Disordered" evidence="1">
    <location>
        <begin position="1"/>
        <end position="66"/>
    </location>
</feature>
<dbReference type="OrthoDB" id="435402at2759"/>
<dbReference type="Proteomes" id="UP000748025">
    <property type="component" value="Unassembled WGS sequence"/>
</dbReference>
<proteinExistence type="predicted"/>
<reference evidence="2" key="1">
    <citation type="journal article" date="2020" name="bioRxiv">
        <title>Whole genome comparisons of ergot fungi reveals the divergence and evolution of species within the genus Claviceps are the result of varying mechanisms driving genome evolution and host range expansion.</title>
        <authorList>
            <person name="Wyka S.A."/>
            <person name="Mondo S.J."/>
            <person name="Liu M."/>
            <person name="Dettman J."/>
            <person name="Nalam V."/>
            <person name="Broders K.D."/>
        </authorList>
    </citation>
    <scope>NUCLEOTIDE SEQUENCE</scope>
    <source>
        <strain evidence="2">CCC 602</strain>
    </source>
</reference>
<dbReference type="GO" id="GO:0033167">
    <property type="term" value="C:ARC complex"/>
    <property type="evidence" value="ECO:0007669"/>
    <property type="project" value="InterPro"/>
</dbReference>